<evidence type="ECO:0000256" key="1">
    <source>
        <dbReference type="SAM" id="SignalP"/>
    </source>
</evidence>
<keyword evidence="3" id="KW-0614">Plasmid</keyword>
<name>W5SAP8_9SPIR</name>
<dbReference type="HOGENOM" id="CLU_086912_0_0_12"/>
<protein>
    <submittedName>
        <fullName evidence="3">p23-like cell envelope protein</fullName>
    </submittedName>
</protein>
<geneLocation type="plasmid" evidence="3">
    <name>unnamed</name>
</geneLocation>
<feature type="signal peptide" evidence="1">
    <location>
        <begin position="1"/>
        <end position="23"/>
    </location>
</feature>
<proteinExistence type="predicted"/>
<accession>W5SAP8</accession>
<gene>
    <name evidence="3" type="ORF">BHY_1054</name>
</gene>
<organism evidence="3">
    <name type="scientific">Borrelia nietonii YOR</name>
    <dbReference type="NCBI Taxonomy" id="1293576"/>
    <lineage>
        <taxon>Bacteria</taxon>
        <taxon>Pseudomonadati</taxon>
        <taxon>Spirochaetota</taxon>
        <taxon>Spirochaetia</taxon>
        <taxon>Spirochaetales</taxon>
        <taxon>Borreliaceae</taxon>
        <taxon>Borrelia</taxon>
        <taxon>Borrelia nietonii</taxon>
    </lineage>
</organism>
<evidence type="ECO:0000313" key="3">
    <source>
        <dbReference type="EMBL" id="AHH04005.1"/>
    </source>
</evidence>
<feature type="domain" description="Outer surface lipoprotein BB0158" evidence="2">
    <location>
        <begin position="92"/>
        <end position="285"/>
    </location>
</feature>
<dbReference type="EMBL" id="CP004154">
    <property type="protein sequence ID" value="AHH04005.1"/>
    <property type="molecule type" value="Genomic_DNA"/>
</dbReference>
<dbReference type="AlphaFoldDB" id="W5SAP8"/>
<feature type="chain" id="PRO_5004872556" evidence="1">
    <location>
        <begin position="24"/>
        <end position="302"/>
    </location>
</feature>
<dbReference type="Pfam" id="PF24960">
    <property type="entry name" value="BB0158"/>
    <property type="match status" value="1"/>
</dbReference>
<reference evidence="3" key="1">
    <citation type="submission" date="2013-02" db="EMBL/GenBank/DDBJ databases">
        <title>Comparative genomics of Borrelia species.</title>
        <authorList>
            <person name="Schwan T.G."/>
            <person name="Raffel S.J."/>
            <person name="Porcella S.F."/>
        </authorList>
    </citation>
    <scope>NUCLEOTIDE SEQUENCE</scope>
    <source>
        <strain evidence="3">YOR</strain>
        <plasmid evidence="3">unnamed</plasmid>
    </source>
</reference>
<dbReference type="InterPro" id="IPR056668">
    <property type="entry name" value="BB0158-like"/>
</dbReference>
<keyword evidence="3" id="KW-0946">Virion</keyword>
<keyword evidence="1" id="KW-0732">Signal</keyword>
<keyword evidence="3" id="KW-0261">Viral envelope protein</keyword>
<evidence type="ECO:0000259" key="2">
    <source>
        <dbReference type="Pfam" id="PF24960"/>
    </source>
</evidence>
<sequence length="302" mass="34990">MKGCIMRKILILLPLFITCHLFQGNKTPIKENEEDIDETEYETDLTHTHTQNPKPIKRERIHSKHRLFELFEDYLNNICLQPPHFPQKCKVQVCGITWIKIKSKTIVGKDKTPIPELKNKLKYSYAIAPIKYNDGYNANITPLILIEIFDSNIEVVSFKLTNHPNLELDLSKKTYDPNAISIIQTFYDEVRNSILRAAKYKIKSYGGEDVHLYGILNMPTISQPRVTGNVQLISIFADLFKNKQWESLQAEITIKDKTNNQEKTYQILLSSKVFNEFTKTTLLRHKGITNVHPTFKAPVKDE</sequence>